<dbReference type="InterPro" id="IPR011990">
    <property type="entry name" value="TPR-like_helical_dom_sf"/>
</dbReference>
<dbReference type="PROSITE" id="PS51459">
    <property type="entry name" value="FIDO"/>
    <property type="match status" value="1"/>
</dbReference>
<feature type="domain" description="Fido" evidence="1">
    <location>
        <begin position="292"/>
        <end position="377"/>
    </location>
</feature>
<dbReference type="SUPFAM" id="SSF103642">
    <property type="entry name" value="Sec-C motif"/>
    <property type="match status" value="1"/>
</dbReference>
<dbReference type="SUPFAM" id="SSF48452">
    <property type="entry name" value="TPR-like"/>
    <property type="match status" value="1"/>
</dbReference>
<evidence type="ECO:0000313" key="3">
    <source>
        <dbReference type="Proteomes" id="UP000050360"/>
    </source>
</evidence>
<name>A0A0P8ABJ3_9EURY</name>
<evidence type="ECO:0000313" key="2">
    <source>
        <dbReference type="EMBL" id="KPQ41360.1"/>
    </source>
</evidence>
<dbReference type="Gene3D" id="1.25.40.10">
    <property type="entry name" value="Tetratricopeptide repeat domain"/>
    <property type="match status" value="1"/>
</dbReference>
<accession>A0A0P8ABJ3</accession>
<dbReference type="Pfam" id="PF02810">
    <property type="entry name" value="SEC-C"/>
    <property type="match status" value="1"/>
</dbReference>
<sequence>MSLKIGKNDLCPCGSGKKYKRCCSDSKKNIIKEETPKYEDPHIGRLALVRFGQDLIDEPEELIKISKELEESYNMKSLKDSLLEAWNINKVREMSTSDIIEKLKSMNLNFDIEEFKKQAQNHISSIQLAEYHYYTQDFHAEEKDEDFIWLAIVELWNRIIPERCNIEMIDDLMHAGYKYIEKKDYGNGLENWEKAWKMIITIVPPQIKSVTEADDFMPEPLTQSIYNWCQNFEMELGNRGREGESFRIKRIEYCNEFCRVFPETDKLIIHNMLRAEAESYAALGDIETAEKLFKSLIKRFPENVWGYIGWGDMYAGIGGFRSNPNIPKNHEKAKEIYQSGITHCNTETEAIYERLDDIEKRVSKNHPNADGSNRAAK</sequence>
<dbReference type="Proteomes" id="UP000050360">
    <property type="component" value="Unassembled WGS sequence"/>
</dbReference>
<organism evidence="2 3">
    <name type="scientific">Candidatus Methanoperedens nitratireducens</name>
    <dbReference type="NCBI Taxonomy" id="1392998"/>
    <lineage>
        <taxon>Archaea</taxon>
        <taxon>Methanobacteriati</taxon>
        <taxon>Methanobacteriota</taxon>
        <taxon>Stenosarchaea group</taxon>
        <taxon>Methanomicrobia</taxon>
        <taxon>Methanosarcinales</taxon>
        <taxon>ANME-2 cluster</taxon>
        <taxon>Candidatus Methanoperedentaceae</taxon>
        <taxon>Candidatus Methanoperedens</taxon>
    </lineage>
</organism>
<gene>
    <name evidence="2" type="ORF">MPEBLZ_04098</name>
</gene>
<comment type="caution">
    <text evidence="2">The sequence shown here is derived from an EMBL/GenBank/DDBJ whole genome shotgun (WGS) entry which is preliminary data.</text>
</comment>
<reference evidence="2 3" key="1">
    <citation type="submission" date="2015-09" db="EMBL/GenBank/DDBJ databases">
        <title>A metagenomics-based metabolic model of nitrate-dependent anaerobic oxidation of methane by Methanoperedens-like archaea.</title>
        <authorList>
            <person name="Arshad A."/>
            <person name="Speth D.R."/>
            <person name="De Graaf R.M."/>
            <person name="Op Den Camp H.J."/>
            <person name="Jetten M.S."/>
            <person name="Welte C.U."/>
        </authorList>
    </citation>
    <scope>NUCLEOTIDE SEQUENCE [LARGE SCALE GENOMIC DNA]</scope>
</reference>
<dbReference type="InterPro" id="IPR004027">
    <property type="entry name" value="SEC_C_motif"/>
</dbReference>
<dbReference type="Gene3D" id="3.10.450.50">
    <property type="match status" value="1"/>
</dbReference>
<dbReference type="PATRIC" id="fig|1719120.3.peg.4469"/>
<dbReference type="InterPro" id="IPR003812">
    <property type="entry name" value="Fido"/>
</dbReference>
<proteinExistence type="predicted"/>
<evidence type="ECO:0000259" key="1">
    <source>
        <dbReference type="PROSITE" id="PS51459"/>
    </source>
</evidence>
<protein>
    <recommendedName>
        <fullName evidence="1">Fido domain-containing protein</fullName>
    </recommendedName>
</protein>
<dbReference type="EMBL" id="LKCM01000368">
    <property type="protein sequence ID" value="KPQ41360.1"/>
    <property type="molecule type" value="Genomic_DNA"/>
</dbReference>
<dbReference type="AlphaFoldDB" id="A0A0P8ABJ3"/>